<evidence type="ECO:0000256" key="3">
    <source>
        <dbReference type="ARBA" id="ARBA00012030"/>
    </source>
</evidence>
<sequence>MSLDDIAIEVLSCKKCQLSKLRLNPVPGEGNPKAEIMFIGEAPGAKEDMMGKPFVGAAGKLLDTMINEVLGIQRKDVFITNVVKCRPPNNRDPLPEEIRACSTYLISQIREIKPRVIVTLGRHSTSFIFSSSGISFANITSVRGKFHQVKFYELEIKVFPTYHPAAALYNPSLREIIRQDFLKIKKEINSKSFTIDQFFDKDGSTN</sequence>
<keyword evidence="10" id="KW-0411">Iron-sulfur</keyword>
<gene>
    <name evidence="13" type="ORF">GC250_07645</name>
</gene>
<dbReference type="InterPro" id="IPR036895">
    <property type="entry name" value="Uracil-DNA_glycosylase-like_sf"/>
</dbReference>
<evidence type="ECO:0000256" key="10">
    <source>
        <dbReference type="ARBA" id="ARBA00023014"/>
    </source>
</evidence>
<keyword evidence="11" id="KW-0234">DNA repair</keyword>
<dbReference type="FunFam" id="3.40.470.10:FF:000013">
    <property type="entry name" value="Type-4 uracil-DNA glycosylase"/>
    <property type="match status" value="1"/>
</dbReference>
<dbReference type="NCBIfam" id="NF040953">
    <property type="entry name" value="Arch_udg"/>
    <property type="match status" value="1"/>
</dbReference>
<dbReference type="NCBIfam" id="TIGR00758">
    <property type="entry name" value="UDG_fam4"/>
    <property type="match status" value="1"/>
</dbReference>
<evidence type="ECO:0000256" key="9">
    <source>
        <dbReference type="ARBA" id="ARBA00023004"/>
    </source>
</evidence>
<dbReference type="Proteomes" id="UP000470772">
    <property type="component" value="Unassembled WGS sequence"/>
</dbReference>
<dbReference type="PANTHER" id="PTHR33693">
    <property type="entry name" value="TYPE-5 URACIL-DNA GLYCOSYLASE"/>
    <property type="match status" value="1"/>
</dbReference>
<comment type="similarity">
    <text evidence="2">Belongs to the uracil-DNA glycosylase (UDG) superfamily. Type 4 (UDGa) family.</text>
</comment>
<dbReference type="SMART" id="SM00986">
    <property type="entry name" value="UDG"/>
    <property type="match status" value="1"/>
</dbReference>
<evidence type="ECO:0000256" key="11">
    <source>
        <dbReference type="ARBA" id="ARBA00023204"/>
    </source>
</evidence>
<dbReference type="Gene3D" id="3.40.470.10">
    <property type="entry name" value="Uracil-DNA glycosylase-like domain"/>
    <property type="match status" value="1"/>
</dbReference>
<keyword evidence="9" id="KW-0408">Iron</keyword>
<accession>A0A6A9QJ48</accession>
<dbReference type="EC" id="3.2.2.27" evidence="3"/>
<keyword evidence="5" id="KW-0004">4Fe-4S</keyword>
<proteinExistence type="inferred from homology"/>
<dbReference type="RefSeq" id="WP_156016891.1">
    <property type="nucleotide sequence ID" value="NZ_WGGD01000005.1"/>
</dbReference>
<organism evidence="13 14">
    <name type="scientific">Sulfuracidifex metallicus DSM 6482 = JCM 9184</name>
    <dbReference type="NCBI Taxonomy" id="523847"/>
    <lineage>
        <taxon>Archaea</taxon>
        <taxon>Thermoproteota</taxon>
        <taxon>Thermoprotei</taxon>
        <taxon>Sulfolobales</taxon>
        <taxon>Sulfolobaceae</taxon>
        <taxon>Sulfuracidifex</taxon>
    </lineage>
</organism>
<keyword evidence="8" id="KW-0378">Hydrolase</keyword>
<evidence type="ECO:0000313" key="14">
    <source>
        <dbReference type="Proteomes" id="UP000470772"/>
    </source>
</evidence>
<evidence type="ECO:0000256" key="5">
    <source>
        <dbReference type="ARBA" id="ARBA00022485"/>
    </source>
</evidence>
<dbReference type="InterPro" id="IPR053423">
    <property type="entry name" value="Type-4_UDG"/>
</dbReference>
<name>A0A6A9QJ48_SULME</name>
<dbReference type="SMART" id="SM00987">
    <property type="entry name" value="UreE_C"/>
    <property type="match status" value="1"/>
</dbReference>
<evidence type="ECO:0000256" key="4">
    <source>
        <dbReference type="ARBA" id="ARBA00019403"/>
    </source>
</evidence>
<dbReference type="AlphaFoldDB" id="A0A6A9QJ48"/>
<evidence type="ECO:0000256" key="1">
    <source>
        <dbReference type="ARBA" id="ARBA00001400"/>
    </source>
</evidence>
<evidence type="ECO:0000256" key="7">
    <source>
        <dbReference type="ARBA" id="ARBA00022763"/>
    </source>
</evidence>
<keyword evidence="7" id="KW-0227">DNA damage</keyword>
<evidence type="ECO:0000256" key="6">
    <source>
        <dbReference type="ARBA" id="ARBA00022723"/>
    </source>
</evidence>
<keyword evidence="14" id="KW-1185">Reference proteome</keyword>
<dbReference type="InterPro" id="IPR005273">
    <property type="entry name" value="Ura-DNA_glyco_family4"/>
</dbReference>
<dbReference type="CDD" id="cd10030">
    <property type="entry name" value="UDG-F4_TTUDGA_SPO1dp_like"/>
    <property type="match status" value="1"/>
</dbReference>
<protein>
    <recommendedName>
        <fullName evidence="4">Type-4 uracil-DNA glycosylase</fullName>
        <ecNumber evidence="3">3.2.2.27</ecNumber>
    </recommendedName>
</protein>
<reference evidence="13 14" key="1">
    <citation type="submission" date="2019-10" db="EMBL/GenBank/DDBJ databases">
        <title>Sequencing and Assembly of Multiple Reported Metal-Biooxidizing Members of the Extremely Thermoacidophilic Archaeal Family Sulfolobaceae.</title>
        <authorList>
            <person name="Counts J.A."/>
            <person name="Kelly R.M."/>
        </authorList>
    </citation>
    <scope>NUCLEOTIDE SEQUENCE [LARGE SCALE GENOMIC DNA]</scope>
    <source>
        <strain evidence="13 14">DSM 6482</strain>
    </source>
</reference>
<dbReference type="InterPro" id="IPR005122">
    <property type="entry name" value="Uracil-DNA_glycosylase-like"/>
</dbReference>
<evidence type="ECO:0000313" key="13">
    <source>
        <dbReference type="EMBL" id="MUN29307.1"/>
    </source>
</evidence>
<dbReference type="Pfam" id="PF03167">
    <property type="entry name" value="UDG"/>
    <property type="match status" value="1"/>
</dbReference>
<evidence type="ECO:0000256" key="2">
    <source>
        <dbReference type="ARBA" id="ARBA00006521"/>
    </source>
</evidence>
<feature type="domain" description="Uracil-DNA glycosylase-like" evidence="12">
    <location>
        <begin position="27"/>
        <end position="182"/>
    </location>
</feature>
<dbReference type="InterPro" id="IPR051536">
    <property type="entry name" value="UDG_Type-4/5"/>
</dbReference>
<dbReference type="GO" id="GO:0006281">
    <property type="term" value="P:DNA repair"/>
    <property type="evidence" value="ECO:0007669"/>
    <property type="project" value="UniProtKB-KW"/>
</dbReference>
<evidence type="ECO:0000256" key="8">
    <source>
        <dbReference type="ARBA" id="ARBA00022801"/>
    </source>
</evidence>
<dbReference type="GO" id="GO:0004844">
    <property type="term" value="F:uracil DNA N-glycosylase activity"/>
    <property type="evidence" value="ECO:0007669"/>
    <property type="project" value="UniProtKB-EC"/>
</dbReference>
<dbReference type="EMBL" id="WGGD01000005">
    <property type="protein sequence ID" value="MUN29307.1"/>
    <property type="molecule type" value="Genomic_DNA"/>
</dbReference>
<dbReference type="PANTHER" id="PTHR33693:SF1">
    <property type="entry name" value="TYPE-4 URACIL-DNA GLYCOSYLASE"/>
    <property type="match status" value="1"/>
</dbReference>
<dbReference type="GO" id="GO:0051539">
    <property type="term" value="F:4 iron, 4 sulfur cluster binding"/>
    <property type="evidence" value="ECO:0007669"/>
    <property type="project" value="UniProtKB-KW"/>
</dbReference>
<keyword evidence="6" id="KW-0479">Metal-binding</keyword>
<comment type="caution">
    <text evidence="13">The sequence shown here is derived from an EMBL/GenBank/DDBJ whole genome shotgun (WGS) entry which is preliminary data.</text>
</comment>
<dbReference type="GO" id="GO:0046872">
    <property type="term" value="F:metal ion binding"/>
    <property type="evidence" value="ECO:0007669"/>
    <property type="project" value="UniProtKB-KW"/>
</dbReference>
<dbReference type="SUPFAM" id="SSF52141">
    <property type="entry name" value="Uracil-DNA glycosylase-like"/>
    <property type="match status" value="1"/>
</dbReference>
<evidence type="ECO:0000259" key="12">
    <source>
        <dbReference type="SMART" id="SM00986"/>
    </source>
</evidence>
<comment type="catalytic activity">
    <reaction evidence="1">
        <text>Hydrolyzes single-stranded DNA or mismatched double-stranded DNA and polynucleotides, releasing free uracil.</text>
        <dbReference type="EC" id="3.2.2.27"/>
    </reaction>
</comment>